<organism evidence="2 3">
    <name type="scientific">Marasmiellus scandens</name>
    <dbReference type="NCBI Taxonomy" id="2682957"/>
    <lineage>
        <taxon>Eukaryota</taxon>
        <taxon>Fungi</taxon>
        <taxon>Dikarya</taxon>
        <taxon>Basidiomycota</taxon>
        <taxon>Agaricomycotina</taxon>
        <taxon>Agaricomycetes</taxon>
        <taxon>Agaricomycetidae</taxon>
        <taxon>Agaricales</taxon>
        <taxon>Marasmiineae</taxon>
        <taxon>Omphalotaceae</taxon>
        <taxon>Marasmiellus</taxon>
    </lineage>
</organism>
<protein>
    <submittedName>
        <fullName evidence="2">Uncharacterized protein</fullName>
    </submittedName>
</protein>
<gene>
    <name evidence="2" type="ORF">VKT23_001840</name>
</gene>
<feature type="region of interest" description="Disordered" evidence="1">
    <location>
        <begin position="105"/>
        <end position="693"/>
    </location>
</feature>
<feature type="compositionally biased region" description="Pro residues" evidence="1">
    <location>
        <begin position="234"/>
        <end position="244"/>
    </location>
</feature>
<dbReference type="Proteomes" id="UP001498398">
    <property type="component" value="Unassembled WGS sequence"/>
</dbReference>
<feature type="region of interest" description="Disordered" evidence="1">
    <location>
        <begin position="1"/>
        <end position="27"/>
    </location>
</feature>
<feature type="compositionally biased region" description="Basic and acidic residues" evidence="1">
    <location>
        <begin position="531"/>
        <end position="553"/>
    </location>
</feature>
<reference evidence="2 3" key="1">
    <citation type="submission" date="2024-01" db="EMBL/GenBank/DDBJ databases">
        <title>A draft genome for the cacao thread blight pathogen Marasmiellus scandens.</title>
        <authorList>
            <person name="Baruah I.K."/>
            <person name="Leung J."/>
            <person name="Bukari Y."/>
            <person name="Amoako-Attah I."/>
            <person name="Meinhardt L.W."/>
            <person name="Bailey B.A."/>
            <person name="Cohen S.P."/>
        </authorList>
    </citation>
    <scope>NUCLEOTIDE SEQUENCE [LARGE SCALE GENOMIC DNA]</scope>
    <source>
        <strain evidence="2 3">GH-19</strain>
    </source>
</reference>
<feature type="compositionally biased region" description="Low complexity" evidence="1">
    <location>
        <begin position="316"/>
        <end position="348"/>
    </location>
</feature>
<dbReference type="EMBL" id="JBANRG010000002">
    <property type="protein sequence ID" value="KAK7470414.1"/>
    <property type="molecule type" value="Genomic_DNA"/>
</dbReference>
<accession>A0ABR1K0N1</accession>
<feature type="compositionally biased region" description="Basic and acidic residues" evidence="1">
    <location>
        <begin position="432"/>
        <end position="452"/>
    </location>
</feature>
<feature type="compositionally biased region" description="Low complexity" evidence="1">
    <location>
        <begin position="355"/>
        <end position="368"/>
    </location>
</feature>
<feature type="compositionally biased region" description="Low complexity" evidence="1">
    <location>
        <begin position="13"/>
        <end position="27"/>
    </location>
</feature>
<feature type="compositionally biased region" description="Basic and acidic residues" evidence="1">
    <location>
        <begin position="645"/>
        <end position="673"/>
    </location>
</feature>
<feature type="compositionally biased region" description="Polar residues" evidence="1">
    <location>
        <begin position="181"/>
        <end position="192"/>
    </location>
</feature>
<proteinExistence type="predicted"/>
<evidence type="ECO:0000313" key="2">
    <source>
        <dbReference type="EMBL" id="KAK7470414.1"/>
    </source>
</evidence>
<feature type="compositionally biased region" description="Low complexity" evidence="1">
    <location>
        <begin position="391"/>
        <end position="404"/>
    </location>
</feature>
<evidence type="ECO:0000313" key="3">
    <source>
        <dbReference type="Proteomes" id="UP001498398"/>
    </source>
</evidence>
<feature type="compositionally biased region" description="Polar residues" evidence="1">
    <location>
        <begin position="500"/>
        <end position="519"/>
    </location>
</feature>
<comment type="caution">
    <text evidence="2">The sequence shown here is derived from an EMBL/GenBank/DDBJ whole genome shotgun (WGS) entry which is preliminary data.</text>
</comment>
<name>A0ABR1K0N1_9AGAR</name>
<feature type="compositionally biased region" description="Low complexity" evidence="1">
    <location>
        <begin position="584"/>
        <end position="604"/>
    </location>
</feature>
<feature type="compositionally biased region" description="Low complexity" evidence="1">
    <location>
        <begin position="209"/>
        <end position="231"/>
    </location>
</feature>
<evidence type="ECO:0000256" key="1">
    <source>
        <dbReference type="SAM" id="MobiDB-lite"/>
    </source>
</evidence>
<feature type="compositionally biased region" description="Low complexity" evidence="1">
    <location>
        <begin position="165"/>
        <end position="175"/>
    </location>
</feature>
<sequence length="827" mass="89859">MHDECPSLDYAGSVVSSTPSTSVPSTSEAAAQLSSLVTVATTSTRKGRRESLTLFKRRPEEVTFSALFRSHSQRTPKTSSTDYARAEMNANGADDERRTRNKFYSFLTRSRSRSRSKTSSNGDVDPRPDPHSRNSSWSSRRSHHDHSMPSASKPTSILQSRPISTTTTATNTTITPPTPKASRTINEQQHSNPPSRPSTPKSPRRKFFGIPLSSSRKSSISSSRGTSPGGTNRPLPPTDVPPLPHHPDLAHDHDPTPKSRKSRSPIPFNRSESPSPLPDTRSKPKFFSSRPHARKSDIPSTIPMPSLAPHDPLPTPSSSSSSNAPSSSNHSNASPIVSGPTRQASTSRIARRRASTSAATESNASSSSLIHHRPHESLEGVDAVGHIPRITTTPATPSKTTSPTRMSHRKNSLDSSVGYRYRPLLMVDEERDSPVDTKGKGKDVSAKSEKSDASSGSRKNGYTNGRRGPPQTSKPINIRATKHGSFDFERPGWTGGVISRSLSANSGSTTYTNPANYSRSLDSGGSKGVVKKLDKDLLPSKKEKKEREKDRTARNLGESSRKARPSPILIEDNEEPKPKHRTASILGLSSSLGRSSGKSALGSGIARLVGMGHGPFSFEPPVPSPTYSQHSAKSRADAAFSDGEVTVHEKDKDRRRRGDKDRTKPRDRARFEEPLPPPVPKYTSASGLRPNGKGRSLDLGLGLAWAPSKVREDALLPSGAFVNGRKAFSASSRRGLSRTATVAVDVEEDRSKVGKEIADMFKNALDPEGFAKFKKYVLQFDAHEIPFDGPNGIISRAERLLDKTSNLEDDNKRRLVDSLVRIILQNA</sequence>
<feature type="compositionally biased region" description="Basic and acidic residues" evidence="1">
    <location>
        <begin position="245"/>
        <end position="257"/>
    </location>
</feature>
<keyword evidence="3" id="KW-1185">Reference proteome</keyword>
<feature type="compositionally biased region" description="Polar residues" evidence="1">
    <location>
        <begin position="453"/>
        <end position="463"/>
    </location>
</feature>
<feature type="compositionally biased region" description="Polar residues" evidence="1">
    <location>
        <begin position="152"/>
        <end position="164"/>
    </location>
</feature>